<gene>
    <name evidence="8" type="ORF">IFR04_005593</name>
</gene>
<dbReference type="GO" id="GO:0008482">
    <property type="term" value="F:sulfite oxidase activity"/>
    <property type="evidence" value="ECO:0007669"/>
    <property type="project" value="TreeGrafter"/>
</dbReference>
<evidence type="ECO:0000313" key="8">
    <source>
        <dbReference type="EMBL" id="KAG4421291.1"/>
    </source>
</evidence>
<dbReference type="GO" id="GO:0005739">
    <property type="term" value="C:mitochondrion"/>
    <property type="evidence" value="ECO:0007669"/>
    <property type="project" value="TreeGrafter"/>
</dbReference>
<dbReference type="InterPro" id="IPR008335">
    <property type="entry name" value="Mopterin_OxRdtase_euk"/>
</dbReference>
<dbReference type="EMBL" id="JAFJYH010000068">
    <property type="protein sequence ID" value="KAG4421291.1"/>
    <property type="molecule type" value="Genomic_DNA"/>
</dbReference>
<keyword evidence="4" id="KW-0560">Oxidoreductase</keyword>
<evidence type="ECO:0000259" key="7">
    <source>
        <dbReference type="Pfam" id="PF03404"/>
    </source>
</evidence>
<dbReference type="GO" id="GO:0020037">
    <property type="term" value="F:heme binding"/>
    <property type="evidence" value="ECO:0007669"/>
    <property type="project" value="TreeGrafter"/>
</dbReference>
<keyword evidence="2" id="KW-0500">Molybdenum</keyword>
<dbReference type="PANTHER" id="PTHR19372">
    <property type="entry name" value="SULFITE REDUCTASE"/>
    <property type="match status" value="1"/>
</dbReference>
<dbReference type="PRINTS" id="PR00407">
    <property type="entry name" value="EUMOPTERIN"/>
</dbReference>
<evidence type="ECO:0000256" key="4">
    <source>
        <dbReference type="ARBA" id="ARBA00023002"/>
    </source>
</evidence>
<dbReference type="Gene3D" id="3.90.420.10">
    <property type="entry name" value="Oxidoreductase, molybdopterin-binding domain"/>
    <property type="match status" value="1"/>
</dbReference>
<dbReference type="InterPro" id="IPR005066">
    <property type="entry name" value="MoCF_OxRdtse_dimer"/>
</dbReference>
<feature type="region of interest" description="Disordered" evidence="5">
    <location>
        <begin position="1"/>
        <end position="20"/>
    </location>
</feature>
<dbReference type="SUPFAM" id="SSF81296">
    <property type="entry name" value="E set domains"/>
    <property type="match status" value="1"/>
</dbReference>
<comment type="cofactor">
    <cofactor evidence="1">
        <name>Mo-molybdopterin</name>
        <dbReference type="ChEBI" id="CHEBI:71302"/>
    </cofactor>
</comment>
<dbReference type="Pfam" id="PF03404">
    <property type="entry name" value="Mo-co_dimer"/>
    <property type="match status" value="1"/>
</dbReference>
<sequence>MTFQTVGHRDELRATNHSPHQHQILEKGYTKIVNSGPGDPRRPSLRELVADFLTGDGLVAYDRNHCLIPRINRDTHIIKINGLVQKELNLTIKDLEKLPQHEVIAALQCAGNRRHTMRTLQREVVGIDWLDGAAMNCKWKGPRVRDVLALAGIEEPKDEKQLHVAFNCRSVPCEDDDYFGSSIMLEAAMSDEKEVILALERNGKILPPRFGFPVRMIAPGIIGARATKWLDEITIQDEESQNVYQRRDYKILPETVQTKEDFQANDGAVWDTVPAMQESLINSVIAYPTQEETVTLDPDDKIEVKGYAIPGGYDGPVVNVQVSGDGGENWVTAELVGKPTKFSWAIWKARVRLERGEDRVIWSRATDAGGNTQPRMSAWNIRGVGYNGYGDARGLTVL</sequence>
<dbReference type="InterPro" id="IPR014756">
    <property type="entry name" value="Ig_E-set"/>
</dbReference>
<evidence type="ECO:0008006" key="10">
    <source>
        <dbReference type="Google" id="ProtNLM"/>
    </source>
</evidence>
<dbReference type="OrthoDB" id="10051395at2759"/>
<reference evidence="8" key="1">
    <citation type="submission" date="2021-02" db="EMBL/GenBank/DDBJ databases">
        <title>Genome sequence Cadophora malorum strain M34.</title>
        <authorList>
            <person name="Stefanovic E."/>
            <person name="Vu D."/>
            <person name="Scully C."/>
            <person name="Dijksterhuis J."/>
            <person name="Roader J."/>
            <person name="Houbraken J."/>
        </authorList>
    </citation>
    <scope>NUCLEOTIDE SEQUENCE</scope>
    <source>
        <strain evidence="8">M34</strain>
    </source>
</reference>
<organism evidence="8 9">
    <name type="scientific">Cadophora malorum</name>
    <dbReference type="NCBI Taxonomy" id="108018"/>
    <lineage>
        <taxon>Eukaryota</taxon>
        <taxon>Fungi</taxon>
        <taxon>Dikarya</taxon>
        <taxon>Ascomycota</taxon>
        <taxon>Pezizomycotina</taxon>
        <taxon>Leotiomycetes</taxon>
        <taxon>Helotiales</taxon>
        <taxon>Ploettnerulaceae</taxon>
        <taxon>Cadophora</taxon>
    </lineage>
</organism>
<name>A0A8H7TKX6_9HELO</name>
<dbReference type="Proteomes" id="UP000664132">
    <property type="component" value="Unassembled WGS sequence"/>
</dbReference>
<dbReference type="InterPro" id="IPR036374">
    <property type="entry name" value="OxRdtase_Mopterin-bd_sf"/>
</dbReference>
<proteinExistence type="predicted"/>
<dbReference type="SUPFAM" id="SSF56524">
    <property type="entry name" value="Oxidoreductase molybdopterin-binding domain"/>
    <property type="match status" value="1"/>
</dbReference>
<dbReference type="InterPro" id="IPR000572">
    <property type="entry name" value="OxRdtase_Mopterin-bd_dom"/>
</dbReference>
<dbReference type="GO" id="GO:0043546">
    <property type="term" value="F:molybdopterin cofactor binding"/>
    <property type="evidence" value="ECO:0007669"/>
    <property type="project" value="TreeGrafter"/>
</dbReference>
<dbReference type="AlphaFoldDB" id="A0A8H7TKX6"/>
<dbReference type="PANTHER" id="PTHR19372:SF7">
    <property type="entry name" value="SULFITE OXIDASE, MITOCHONDRIAL"/>
    <property type="match status" value="1"/>
</dbReference>
<dbReference type="GO" id="GO:0030151">
    <property type="term" value="F:molybdenum ion binding"/>
    <property type="evidence" value="ECO:0007669"/>
    <property type="project" value="InterPro"/>
</dbReference>
<evidence type="ECO:0000256" key="1">
    <source>
        <dbReference type="ARBA" id="ARBA00001924"/>
    </source>
</evidence>
<protein>
    <recommendedName>
        <fullName evidence="10">Sulfite oxidase</fullName>
    </recommendedName>
</protein>
<comment type="caution">
    <text evidence="8">The sequence shown here is derived from an EMBL/GenBank/DDBJ whole genome shotgun (WGS) entry which is preliminary data.</text>
</comment>
<evidence type="ECO:0000259" key="6">
    <source>
        <dbReference type="Pfam" id="PF00174"/>
    </source>
</evidence>
<feature type="domain" description="Moybdenum cofactor oxidoreductase dimerisation" evidence="7">
    <location>
        <begin position="276"/>
        <end position="389"/>
    </location>
</feature>
<dbReference type="GO" id="GO:0006790">
    <property type="term" value="P:sulfur compound metabolic process"/>
    <property type="evidence" value="ECO:0007669"/>
    <property type="project" value="TreeGrafter"/>
</dbReference>
<keyword evidence="9" id="KW-1185">Reference proteome</keyword>
<evidence type="ECO:0000256" key="5">
    <source>
        <dbReference type="SAM" id="MobiDB-lite"/>
    </source>
</evidence>
<evidence type="ECO:0000313" key="9">
    <source>
        <dbReference type="Proteomes" id="UP000664132"/>
    </source>
</evidence>
<feature type="domain" description="Oxidoreductase molybdopterin-binding" evidence="6">
    <location>
        <begin position="66"/>
        <end position="243"/>
    </location>
</feature>
<keyword evidence="3" id="KW-0479">Metal-binding</keyword>
<accession>A0A8H7TKX6</accession>
<evidence type="ECO:0000256" key="3">
    <source>
        <dbReference type="ARBA" id="ARBA00022723"/>
    </source>
</evidence>
<dbReference type="Pfam" id="PF00174">
    <property type="entry name" value="Oxidored_molyb"/>
    <property type="match status" value="1"/>
</dbReference>
<dbReference type="Gene3D" id="2.60.40.650">
    <property type="match status" value="1"/>
</dbReference>
<evidence type="ECO:0000256" key="2">
    <source>
        <dbReference type="ARBA" id="ARBA00022505"/>
    </source>
</evidence>